<dbReference type="PROSITE" id="PS50192">
    <property type="entry name" value="T_SNARE"/>
    <property type="match status" value="1"/>
</dbReference>
<comment type="similarity">
    <text evidence="8">Belongs to the novel plant SNARE family.</text>
</comment>
<dbReference type="FunFam" id="1.20.5.110:FF:000021">
    <property type="entry name" value="novel plant SNARE 11"/>
    <property type="match status" value="1"/>
</dbReference>
<evidence type="ECO:0000256" key="6">
    <source>
        <dbReference type="ARBA" id="ARBA00023054"/>
    </source>
</evidence>
<evidence type="ECO:0000256" key="1">
    <source>
        <dbReference type="ARBA" id="ARBA00004211"/>
    </source>
</evidence>
<evidence type="ECO:0000256" key="3">
    <source>
        <dbReference type="ARBA" id="ARBA00022692"/>
    </source>
</evidence>
<keyword evidence="3 9" id="KW-0812">Transmembrane</keyword>
<name>A0A3P6F8S4_BRAOL</name>
<evidence type="ECO:0000313" key="11">
    <source>
        <dbReference type="EMBL" id="VDD54117.1"/>
    </source>
</evidence>
<sequence length="231" mass="25697">MASDLPMSPHLEQIHGEIQTLKDVSLFLDFDCELKDGEARNSPQVNKQLNDEKQSMKLNSYVALTKTCLCCMTSGTLGNKKVDLFGMGAGFSSESTAEENVQMSSSMSNQELVDAGMKRMDETDQAIEHSKQVVHQTVEIDTQTAANLKGQADQMGRVGNDLDTIQFSIKKASQLVKEIERQFLNAKANEAVATDTCIMTFLFLIVVWVLTLLAKQMVDREPNNKDIRDIQ</sequence>
<evidence type="ECO:0000256" key="8">
    <source>
        <dbReference type="ARBA" id="ARBA00061068"/>
    </source>
</evidence>
<accession>A0A3P6F8S4</accession>
<dbReference type="SUPFAM" id="SSF58038">
    <property type="entry name" value="SNARE fusion complex"/>
    <property type="match status" value="1"/>
</dbReference>
<dbReference type="GO" id="GO:0015031">
    <property type="term" value="P:protein transport"/>
    <property type="evidence" value="ECO:0007669"/>
    <property type="project" value="UniProtKB-KW"/>
</dbReference>
<dbReference type="CDD" id="cd15861">
    <property type="entry name" value="SNARE_SNAP25N_23N_29N_SEC9N"/>
    <property type="match status" value="1"/>
</dbReference>
<keyword evidence="6" id="KW-0175">Coiled coil</keyword>
<dbReference type="GO" id="GO:0005789">
    <property type="term" value="C:endoplasmic reticulum membrane"/>
    <property type="evidence" value="ECO:0007669"/>
    <property type="project" value="TreeGrafter"/>
</dbReference>
<dbReference type="GO" id="GO:0006906">
    <property type="term" value="P:vesicle fusion"/>
    <property type="evidence" value="ECO:0007669"/>
    <property type="project" value="TreeGrafter"/>
</dbReference>
<dbReference type="GO" id="GO:0031902">
    <property type="term" value="C:late endosome membrane"/>
    <property type="evidence" value="ECO:0007669"/>
    <property type="project" value="TreeGrafter"/>
</dbReference>
<evidence type="ECO:0000259" key="10">
    <source>
        <dbReference type="PROSITE" id="PS50192"/>
    </source>
</evidence>
<organism evidence="11">
    <name type="scientific">Brassica oleracea</name>
    <name type="common">Wild cabbage</name>
    <dbReference type="NCBI Taxonomy" id="3712"/>
    <lineage>
        <taxon>Eukaryota</taxon>
        <taxon>Viridiplantae</taxon>
        <taxon>Streptophyta</taxon>
        <taxon>Embryophyta</taxon>
        <taxon>Tracheophyta</taxon>
        <taxon>Spermatophyta</taxon>
        <taxon>Magnoliopsida</taxon>
        <taxon>eudicotyledons</taxon>
        <taxon>Gunneridae</taxon>
        <taxon>Pentapetalae</taxon>
        <taxon>rosids</taxon>
        <taxon>malvids</taxon>
        <taxon>Brassicales</taxon>
        <taxon>Brassicaceae</taxon>
        <taxon>Brassiceae</taxon>
        <taxon>Brassica</taxon>
    </lineage>
</organism>
<evidence type="ECO:0000256" key="9">
    <source>
        <dbReference type="SAM" id="Phobius"/>
    </source>
</evidence>
<evidence type="ECO:0000256" key="5">
    <source>
        <dbReference type="ARBA" id="ARBA00022989"/>
    </source>
</evidence>
<keyword evidence="2" id="KW-0813">Transport</keyword>
<protein>
    <recommendedName>
        <fullName evidence="10">t-SNARE coiled-coil homology domain-containing protein</fullName>
    </recommendedName>
</protein>
<evidence type="ECO:0000256" key="4">
    <source>
        <dbReference type="ARBA" id="ARBA00022927"/>
    </source>
</evidence>
<keyword evidence="5 9" id="KW-1133">Transmembrane helix</keyword>
<feature type="transmembrane region" description="Helical" evidence="9">
    <location>
        <begin position="198"/>
        <end position="218"/>
    </location>
</feature>
<dbReference type="GO" id="GO:0005794">
    <property type="term" value="C:Golgi apparatus"/>
    <property type="evidence" value="ECO:0007669"/>
    <property type="project" value="TreeGrafter"/>
</dbReference>
<reference evidence="11" key="1">
    <citation type="submission" date="2018-11" db="EMBL/GenBank/DDBJ databases">
        <authorList>
            <consortium name="Genoscope - CEA"/>
            <person name="William W."/>
        </authorList>
    </citation>
    <scope>NUCLEOTIDE SEQUENCE</scope>
</reference>
<feature type="domain" description="T-SNARE coiled-coil homology" evidence="10">
    <location>
        <begin position="117"/>
        <end position="179"/>
    </location>
</feature>
<keyword evidence="7 9" id="KW-0472">Membrane</keyword>
<dbReference type="GO" id="GO:0031201">
    <property type="term" value="C:SNARE complex"/>
    <property type="evidence" value="ECO:0007669"/>
    <property type="project" value="InterPro"/>
</dbReference>
<evidence type="ECO:0000256" key="2">
    <source>
        <dbReference type="ARBA" id="ARBA00022448"/>
    </source>
</evidence>
<dbReference type="GO" id="GO:0005484">
    <property type="term" value="F:SNAP receptor activity"/>
    <property type="evidence" value="ECO:0007669"/>
    <property type="project" value="InterPro"/>
</dbReference>
<keyword evidence="4" id="KW-0653">Protein transport</keyword>
<dbReference type="SMR" id="A0A3P6F8S4"/>
<gene>
    <name evidence="11" type="ORF">BOLC8T47346H</name>
</gene>
<dbReference type="PANTHER" id="PTHR21230">
    <property type="entry name" value="VESICLE TRANSPORT V-SNARE PROTEIN VTI1-RELATED"/>
    <property type="match status" value="1"/>
</dbReference>
<dbReference type="InterPro" id="IPR000727">
    <property type="entry name" value="T_SNARE_dom"/>
</dbReference>
<proteinExistence type="inferred from homology"/>
<dbReference type="PANTHER" id="PTHR21230:SF72">
    <property type="entry name" value="T-SNARE COILED-COIL HOMOLOGY DOMAIN-CONTAINING PROTEIN"/>
    <property type="match status" value="1"/>
</dbReference>
<comment type="subcellular location">
    <subcellularLocation>
        <location evidence="1">Membrane</location>
        <topology evidence="1">Single-pass type IV membrane protein</topology>
    </subcellularLocation>
</comment>
<dbReference type="GO" id="GO:0000149">
    <property type="term" value="F:SNARE binding"/>
    <property type="evidence" value="ECO:0007669"/>
    <property type="project" value="TreeGrafter"/>
</dbReference>
<dbReference type="EMBL" id="LR031879">
    <property type="protein sequence ID" value="VDD54117.1"/>
    <property type="molecule type" value="Genomic_DNA"/>
</dbReference>
<dbReference type="Gene3D" id="1.20.5.110">
    <property type="match status" value="1"/>
</dbReference>
<dbReference type="GO" id="GO:0012507">
    <property type="term" value="C:ER to Golgi transport vesicle membrane"/>
    <property type="evidence" value="ECO:0007669"/>
    <property type="project" value="TreeGrafter"/>
</dbReference>
<evidence type="ECO:0000256" key="7">
    <source>
        <dbReference type="ARBA" id="ARBA00023136"/>
    </source>
</evidence>
<dbReference type="AlphaFoldDB" id="A0A3P6F8S4"/>
<dbReference type="InterPro" id="IPR044766">
    <property type="entry name" value="NPSN/SNAP25-like_N_SNARE"/>
</dbReference>